<dbReference type="PROSITE" id="PS00061">
    <property type="entry name" value="ADH_SHORT"/>
    <property type="match status" value="1"/>
</dbReference>
<reference evidence="5 6" key="1">
    <citation type="submission" date="2016-01" db="EMBL/GenBank/DDBJ databases">
        <title>The new phylogeny of the genus Mycobacterium.</title>
        <authorList>
            <person name="Tarcisio F."/>
            <person name="Conor M."/>
            <person name="Antonella G."/>
            <person name="Elisabetta G."/>
            <person name="Giulia F.S."/>
            <person name="Sara T."/>
            <person name="Anna F."/>
            <person name="Clotilde B."/>
            <person name="Roberto B."/>
            <person name="Veronica D.S."/>
            <person name="Fabio R."/>
            <person name="Monica P."/>
            <person name="Olivier J."/>
            <person name="Enrico T."/>
            <person name="Nicola S."/>
        </authorList>
    </citation>
    <scope>NUCLEOTIDE SEQUENCE [LARGE SCALE GENOMIC DNA]</scope>
    <source>
        <strain evidence="5 6">DSM 44179</strain>
    </source>
</reference>
<dbReference type="GO" id="GO:0016491">
    <property type="term" value="F:oxidoreductase activity"/>
    <property type="evidence" value="ECO:0007669"/>
    <property type="project" value="UniProtKB-KW"/>
</dbReference>
<dbReference type="Proteomes" id="UP000193484">
    <property type="component" value="Unassembled WGS sequence"/>
</dbReference>
<dbReference type="EMBL" id="LQOJ01000051">
    <property type="protein sequence ID" value="ORU99856.1"/>
    <property type="molecule type" value="Genomic_DNA"/>
</dbReference>
<dbReference type="STRING" id="1793.AWC04_16385"/>
<name>A0A1X1R5V6_MYCFA</name>
<dbReference type="PANTHER" id="PTHR44196">
    <property type="entry name" value="DEHYDROGENASE/REDUCTASE SDR FAMILY MEMBER 7B"/>
    <property type="match status" value="1"/>
</dbReference>
<organism evidence="5 6">
    <name type="scientific">Mycolicibacterium fallax</name>
    <name type="common">Mycobacterium fallax</name>
    <dbReference type="NCBI Taxonomy" id="1793"/>
    <lineage>
        <taxon>Bacteria</taxon>
        <taxon>Bacillati</taxon>
        <taxon>Actinomycetota</taxon>
        <taxon>Actinomycetes</taxon>
        <taxon>Mycobacteriales</taxon>
        <taxon>Mycobacteriaceae</taxon>
        <taxon>Mycolicibacterium</taxon>
    </lineage>
</organism>
<protein>
    <submittedName>
        <fullName evidence="5">Oxidoreductase</fullName>
    </submittedName>
</protein>
<comment type="caution">
    <text evidence="5">The sequence shown here is derived from an EMBL/GenBank/DDBJ whole genome shotgun (WGS) entry which is preliminary data.</text>
</comment>
<dbReference type="InterPro" id="IPR057326">
    <property type="entry name" value="KR_dom"/>
</dbReference>
<dbReference type="InterPro" id="IPR020904">
    <property type="entry name" value="Sc_DH/Rdtase_CS"/>
</dbReference>
<dbReference type="OrthoDB" id="9810734at2"/>
<evidence type="ECO:0000256" key="3">
    <source>
        <dbReference type="RuleBase" id="RU000363"/>
    </source>
</evidence>
<gene>
    <name evidence="5" type="ORF">AWC04_16385</name>
</gene>
<evidence type="ECO:0000259" key="4">
    <source>
        <dbReference type="SMART" id="SM00822"/>
    </source>
</evidence>
<dbReference type="PANTHER" id="PTHR44196:SF2">
    <property type="entry name" value="SHORT-CHAIN DEHYDROGENASE-RELATED"/>
    <property type="match status" value="1"/>
</dbReference>
<dbReference type="PRINTS" id="PR00081">
    <property type="entry name" value="GDHRDH"/>
</dbReference>
<dbReference type="SMART" id="SM00822">
    <property type="entry name" value="PKS_KR"/>
    <property type="match status" value="1"/>
</dbReference>
<dbReference type="GO" id="GO:0016020">
    <property type="term" value="C:membrane"/>
    <property type="evidence" value="ECO:0007669"/>
    <property type="project" value="TreeGrafter"/>
</dbReference>
<evidence type="ECO:0000256" key="2">
    <source>
        <dbReference type="ARBA" id="ARBA00023002"/>
    </source>
</evidence>
<dbReference type="PIRSF" id="PIRSF000126">
    <property type="entry name" value="11-beta-HSD1"/>
    <property type="match status" value="1"/>
</dbReference>
<feature type="domain" description="Ketoreductase" evidence="4">
    <location>
        <begin position="6"/>
        <end position="186"/>
    </location>
</feature>
<dbReference type="InterPro" id="IPR002347">
    <property type="entry name" value="SDR_fam"/>
</dbReference>
<keyword evidence="6" id="KW-1185">Reference proteome</keyword>
<dbReference type="Pfam" id="PF00106">
    <property type="entry name" value="adh_short"/>
    <property type="match status" value="1"/>
</dbReference>
<dbReference type="SUPFAM" id="SSF51735">
    <property type="entry name" value="NAD(P)-binding Rossmann-fold domains"/>
    <property type="match status" value="1"/>
</dbReference>
<dbReference type="InterPro" id="IPR036291">
    <property type="entry name" value="NAD(P)-bd_dom_sf"/>
</dbReference>
<evidence type="ECO:0000256" key="1">
    <source>
        <dbReference type="ARBA" id="ARBA00006484"/>
    </source>
</evidence>
<dbReference type="PRINTS" id="PR00080">
    <property type="entry name" value="SDRFAMILY"/>
</dbReference>
<evidence type="ECO:0000313" key="6">
    <source>
        <dbReference type="Proteomes" id="UP000193484"/>
    </source>
</evidence>
<accession>A0A1X1R5V6</accession>
<dbReference type="CDD" id="cd05233">
    <property type="entry name" value="SDR_c"/>
    <property type="match status" value="1"/>
</dbReference>
<comment type="similarity">
    <text evidence="1 3">Belongs to the short-chain dehydrogenases/reductases (SDR) family.</text>
</comment>
<keyword evidence="2" id="KW-0560">Oxidoreductase</keyword>
<dbReference type="AlphaFoldDB" id="A0A1X1R5V6"/>
<dbReference type="Gene3D" id="3.40.50.720">
    <property type="entry name" value="NAD(P)-binding Rossmann-like Domain"/>
    <property type="match status" value="1"/>
</dbReference>
<evidence type="ECO:0000313" key="5">
    <source>
        <dbReference type="EMBL" id="ORU99856.1"/>
    </source>
</evidence>
<proteinExistence type="inferred from homology"/>
<sequence>MNYPGSTVLITGASSGLGAEFAVQLAARGANLVLVARREGRLRELAAALAARHSITATAIGVDLAVPGAPRVLADALQDRGIAVDSLINNAGFGMVGDFAEADPDRLAELVAVNVAALTDLSRLLLPALLRSGRGMLLNIASTASYQPTPGMAAYGASKAYVLSLTEAIGYEARGSGLRVLAFSPGPTRTEFFDVVGGTEGAAVGRFQSAAQVVAAALAELDRTHRRPSVVSGRANAATAILARLAPRRFTLFAVARALR</sequence>